<evidence type="ECO:0000313" key="3">
    <source>
        <dbReference type="Ensembl" id="ENSAPOP00000024988.1"/>
    </source>
</evidence>
<dbReference type="GO" id="GO:0001725">
    <property type="term" value="C:stress fiber"/>
    <property type="evidence" value="ECO:0007669"/>
    <property type="project" value="TreeGrafter"/>
</dbReference>
<feature type="compositionally biased region" description="Polar residues" evidence="1">
    <location>
        <begin position="72"/>
        <end position="86"/>
    </location>
</feature>
<organism evidence="3 4">
    <name type="scientific">Acanthochromis polyacanthus</name>
    <name type="common">spiny chromis</name>
    <dbReference type="NCBI Taxonomy" id="80966"/>
    <lineage>
        <taxon>Eukaryota</taxon>
        <taxon>Metazoa</taxon>
        <taxon>Chordata</taxon>
        <taxon>Craniata</taxon>
        <taxon>Vertebrata</taxon>
        <taxon>Euteleostomi</taxon>
        <taxon>Actinopterygii</taxon>
        <taxon>Neopterygii</taxon>
        <taxon>Teleostei</taxon>
        <taxon>Neoteleostei</taxon>
        <taxon>Acanthomorphata</taxon>
        <taxon>Ovalentaria</taxon>
        <taxon>Pomacentridae</taxon>
        <taxon>Acanthochromis</taxon>
    </lineage>
</organism>
<feature type="region of interest" description="Disordered" evidence="1">
    <location>
        <begin position="1"/>
        <end position="180"/>
    </location>
</feature>
<dbReference type="Ensembl" id="ENSAPOT00000007362.1">
    <property type="protein sequence ID" value="ENSAPOP00000024988.1"/>
    <property type="gene ID" value="ENSAPOG00000007827.1"/>
</dbReference>
<evidence type="ECO:0000313" key="4">
    <source>
        <dbReference type="Proteomes" id="UP000257200"/>
    </source>
</evidence>
<accession>A0A3Q1G4Z4</accession>
<feature type="compositionally biased region" description="Basic and acidic residues" evidence="1">
    <location>
        <begin position="156"/>
        <end position="166"/>
    </location>
</feature>
<feature type="compositionally biased region" description="Basic and acidic residues" evidence="1">
    <location>
        <begin position="24"/>
        <end position="59"/>
    </location>
</feature>
<dbReference type="InterPro" id="IPR031865">
    <property type="entry name" value="DUF4757"/>
</dbReference>
<name>A0A3Q1G4Z4_9TELE</name>
<dbReference type="STRING" id="80966.ENSAPOP00000024988"/>
<dbReference type="GO" id="GO:0032034">
    <property type="term" value="F:myosin II head/neck binding"/>
    <property type="evidence" value="ECO:0007669"/>
    <property type="project" value="TreeGrafter"/>
</dbReference>
<dbReference type="Pfam" id="PF15949">
    <property type="entry name" value="DUF4757"/>
    <property type="match status" value="1"/>
</dbReference>
<dbReference type="GeneTree" id="ENSGT00950000183159"/>
<reference evidence="3" key="1">
    <citation type="submission" date="2025-08" db="UniProtKB">
        <authorList>
            <consortium name="Ensembl"/>
        </authorList>
    </citation>
    <scope>IDENTIFICATION</scope>
</reference>
<feature type="compositionally biased region" description="Basic and acidic residues" evidence="1">
    <location>
        <begin position="99"/>
        <end position="120"/>
    </location>
</feature>
<evidence type="ECO:0000256" key="1">
    <source>
        <dbReference type="SAM" id="MobiDB-lite"/>
    </source>
</evidence>
<proteinExistence type="predicted"/>
<protein>
    <recommendedName>
        <fullName evidence="2">DUF4757 domain-containing protein</fullName>
    </recommendedName>
</protein>
<feature type="domain" description="DUF4757" evidence="2">
    <location>
        <begin position="118"/>
        <end position="165"/>
    </location>
</feature>
<feature type="compositionally biased region" description="Polar residues" evidence="1">
    <location>
        <begin position="125"/>
        <end position="146"/>
    </location>
</feature>
<dbReference type="PANTHER" id="PTHR15551:SF4">
    <property type="entry name" value="LIM AND CALPONIN HOMOLOGY DOMAINS-CONTAINING PROTEIN 1 ISOFORM X1"/>
    <property type="match status" value="1"/>
</dbReference>
<evidence type="ECO:0000259" key="2">
    <source>
        <dbReference type="Pfam" id="PF15949"/>
    </source>
</evidence>
<dbReference type="GO" id="GO:0051893">
    <property type="term" value="P:regulation of focal adhesion assembly"/>
    <property type="evidence" value="ECO:0007669"/>
    <property type="project" value="TreeGrafter"/>
</dbReference>
<feature type="compositionally biased region" description="Basic and acidic residues" evidence="1">
    <location>
        <begin position="1"/>
        <end position="11"/>
    </location>
</feature>
<dbReference type="Proteomes" id="UP000257200">
    <property type="component" value="Unplaced"/>
</dbReference>
<sequence length="180" mass="20048">MVSENAHKDSHLNFVCVQKNHTQPQDDERQDKGEEGGDSPQKRSVRDSGYDCWDSERSESLSPPRHTRDNSLDSLDSFGSRSQHSPSPDVVNRGNSDGRSSDSEAEANRKPDVRKDDMLARRTASGESRSSIPFNQFLPNRTNASSYIPAPRRKPHPEDGEQRSGGERSAVTLPEHHPSS</sequence>
<keyword evidence="4" id="KW-1185">Reference proteome</keyword>
<dbReference type="GO" id="GO:0051496">
    <property type="term" value="P:positive regulation of stress fiber assembly"/>
    <property type="evidence" value="ECO:0007669"/>
    <property type="project" value="TreeGrafter"/>
</dbReference>
<dbReference type="InParanoid" id="A0A3Q1G4Z4"/>
<dbReference type="AlphaFoldDB" id="A0A3Q1G4Z4"/>
<reference evidence="3" key="2">
    <citation type="submission" date="2025-09" db="UniProtKB">
        <authorList>
            <consortium name="Ensembl"/>
        </authorList>
    </citation>
    <scope>IDENTIFICATION</scope>
</reference>
<dbReference type="PANTHER" id="PTHR15551">
    <property type="entry name" value="LIM DOMAIN ONLY 7"/>
    <property type="match status" value="1"/>
</dbReference>